<evidence type="ECO:0000313" key="2">
    <source>
        <dbReference type="EMBL" id="VDM02352.1"/>
    </source>
</evidence>
<feature type="compositionally biased region" description="Basic residues" evidence="1">
    <location>
        <begin position="101"/>
        <end position="115"/>
    </location>
</feature>
<dbReference type="WBParaSite" id="SSLN_0001657001-mRNA-1">
    <property type="protein sequence ID" value="SSLN_0001657001-mRNA-1"/>
    <property type="gene ID" value="SSLN_0001657001"/>
</dbReference>
<evidence type="ECO:0000256" key="1">
    <source>
        <dbReference type="SAM" id="MobiDB-lite"/>
    </source>
</evidence>
<feature type="compositionally biased region" description="Low complexity" evidence="1">
    <location>
        <begin position="66"/>
        <end position="83"/>
    </location>
</feature>
<dbReference type="OrthoDB" id="436852at2759"/>
<protein>
    <submittedName>
        <fullName evidence="4">PHD-type domain-containing protein</fullName>
    </submittedName>
</protein>
<evidence type="ECO:0000313" key="4">
    <source>
        <dbReference type="WBParaSite" id="SSLN_0001657001-mRNA-1"/>
    </source>
</evidence>
<reference evidence="2 3" key="2">
    <citation type="submission" date="2018-11" db="EMBL/GenBank/DDBJ databases">
        <authorList>
            <consortium name="Pathogen Informatics"/>
        </authorList>
    </citation>
    <scope>NUCLEOTIDE SEQUENCE [LARGE SCALE GENOMIC DNA]</scope>
    <source>
        <strain evidence="2 3">NST_G2</strain>
    </source>
</reference>
<name>A0A183THL8_SCHSO</name>
<evidence type="ECO:0000313" key="3">
    <source>
        <dbReference type="Proteomes" id="UP000275846"/>
    </source>
</evidence>
<accession>A0A183THL8</accession>
<dbReference type="Proteomes" id="UP000275846">
    <property type="component" value="Unassembled WGS sequence"/>
</dbReference>
<feature type="region of interest" description="Disordered" evidence="1">
    <location>
        <begin position="49"/>
        <end position="115"/>
    </location>
</feature>
<gene>
    <name evidence="2" type="ORF">SSLN_LOCUS15966</name>
</gene>
<dbReference type="EMBL" id="UYSU01040498">
    <property type="protein sequence ID" value="VDM02352.1"/>
    <property type="molecule type" value="Genomic_DNA"/>
</dbReference>
<feature type="compositionally biased region" description="Pro residues" evidence="1">
    <location>
        <begin position="54"/>
        <end position="65"/>
    </location>
</feature>
<sequence>MRWTETEPKSGRVPADCVRVPVGLYTSWELNGCLGLAKEPDAAQWFCPKCSGEPLPPPRPRPPVAVIPAASSPVHAPSSPHHSSGSRKAKISNAGTGTGSKRAKGATSAKKRSLL</sequence>
<dbReference type="AlphaFoldDB" id="A0A183THL8"/>
<reference evidence="4" key="1">
    <citation type="submission" date="2016-06" db="UniProtKB">
        <authorList>
            <consortium name="WormBaseParasite"/>
        </authorList>
    </citation>
    <scope>IDENTIFICATION</scope>
</reference>
<keyword evidence="3" id="KW-1185">Reference proteome</keyword>
<organism evidence="4">
    <name type="scientific">Schistocephalus solidus</name>
    <name type="common">Tapeworm</name>
    <dbReference type="NCBI Taxonomy" id="70667"/>
    <lineage>
        <taxon>Eukaryota</taxon>
        <taxon>Metazoa</taxon>
        <taxon>Spiralia</taxon>
        <taxon>Lophotrochozoa</taxon>
        <taxon>Platyhelminthes</taxon>
        <taxon>Cestoda</taxon>
        <taxon>Eucestoda</taxon>
        <taxon>Diphyllobothriidea</taxon>
        <taxon>Diphyllobothriidae</taxon>
        <taxon>Schistocephalus</taxon>
    </lineage>
</organism>
<proteinExistence type="predicted"/>